<keyword evidence="2" id="KW-1185">Reference proteome</keyword>
<dbReference type="EMBL" id="CM047739">
    <property type="protein sequence ID" value="KAJ0043024.1"/>
    <property type="molecule type" value="Genomic_DNA"/>
</dbReference>
<sequence>MDFNIYPSNDAGLEPQSLDDGAGHSFSKCQDKKTFAFDSVTEVSNGTDEEFEVGTSGCISQFLWENSCIAEAYAKFEAAFHLPFFPEYFAPQHQLRALL</sequence>
<evidence type="ECO:0000313" key="2">
    <source>
        <dbReference type="Proteomes" id="UP001163603"/>
    </source>
</evidence>
<accession>A0ACC0YZ62</accession>
<evidence type="ECO:0000313" key="1">
    <source>
        <dbReference type="EMBL" id="KAJ0043024.1"/>
    </source>
</evidence>
<dbReference type="Proteomes" id="UP001163603">
    <property type="component" value="Chromosome 4"/>
</dbReference>
<proteinExistence type="predicted"/>
<comment type="caution">
    <text evidence="1">The sequence shown here is derived from an EMBL/GenBank/DDBJ whole genome shotgun (WGS) entry which is preliminary data.</text>
</comment>
<reference evidence="2" key="1">
    <citation type="journal article" date="2023" name="G3 (Bethesda)">
        <title>Genome assembly and association tests identify interacting loci associated with vigor, precocity, and sex in interspecific pistachio rootstocks.</title>
        <authorList>
            <person name="Palmer W."/>
            <person name="Jacygrad E."/>
            <person name="Sagayaradj S."/>
            <person name="Cavanaugh K."/>
            <person name="Han R."/>
            <person name="Bertier L."/>
            <person name="Beede B."/>
            <person name="Kafkas S."/>
            <person name="Golino D."/>
            <person name="Preece J."/>
            <person name="Michelmore R."/>
        </authorList>
    </citation>
    <scope>NUCLEOTIDE SEQUENCE [LARGE SCALE GENOMIC DNA]</scope>
</reference>
<gene>
    <name evidence="1" type="ORF">Pint_19110</name>
</gene>
<organism evidence="1 2">
    <name type="scientific">Pistacia integerrima</name>
    <dbReference type="NCBI Taxonomy" id="434235"/>
    <lineage>
        <taxon>Eukaryota</taxon>
        <taxon>Viridiplantae</taxon>
        <taxon>Streptophyta</taxon>
        <taxon>Embryophyta</taxon>
        <taxon>Tracheophyta</taxon>
        <taxon>Spermatophyta</taxon>
        <taxon>Magnoliopsida</taxon>
        <taxon>eudicotyledons</taxon>
        <taxon>Gunneridae</taxon>
        <taxon>Pentapetalae</taxon>
        <taxon>rosids</taxon>
        <taxon>malvids</taxon>
        <taxon>Sapindales</taxon>
        <taxon>Anacardiaceae</taxon>
        <taxon>Pistacia</taxon>
    </lineage>
</organism>
<protein>
    <submittedName>
        <fullName evidence="1">Uncharacterized protein</fullName>
    </submittedName>
</protein>
<name>A0ACC0YZ62_9ROSI</name>